<accession>A0ABP5FPS4</accession>
<organism evidence="2 3">
    <name type="scientific">Yaniella flava</name>
    <dbReference type="NCBI Taxonomy" id="287930"/>
    <lineage>
        <taxon>Bacteria</taxon>
        <taxon>Bacillati</taxon>
        <taxon>Actinomycetota</taxon>
        <taxon>Actinomycetes</taxon>
        <taxon>Micrococcales</taxon>
        <taxon>Micrococcaceae</taxon>
        <taxon>Yaniella</taxon>
    </lineage>
</organism>
<dbReference type="SUPFAM" id="SSF51338">
    <property type="entry name" value="Composite domain of metallo-dependent hydrolases"/>
    <property type="match status" value="1"/>
</dbReference>
<evidence type="ECO:0000259" key="1">
    <source>
        <dbReference type="Pfam" id="PF07969"/>
    </source>
</evidence>
<gene>
    <name evidence="2" type="ORF">GCM10009720_09630</name>
</gene>
<proteinExistence type="predicted"/>
<dbReference type="InterPro" id="IPR033932">
    <property type="entry name" value="YtcJ-like"/>
</dbReference>
<dbReference type="InterPro" id="IPR011059">
    <property type="entry name" value="Metal-dep_hydrolase_composite"/>
</dbReference>
<dbReference type="SUPFAM" id="SSF51556">
    <property type="entry name" value="Metallo-dependent hydrolases"/>
    <property type="match status" value="1"/>
</dbReference>
<protein>
    <submittedName>
        <fullName evidence="2">Amidohydrolase</fullName>
    </submittedName>
</protein>
<dbReference type="InterPro" id="IPR032466">
    <property type="entry name" value="Metal_Hydrolase"/>
</dbReference>
<keyword evidence="3" id="KW-1185">Reference proteome</keyword>
<dbReference type="EMBL" id="BAAAMN010000015">
    <property type="protein sequence ID" value="GAA2031458.1"/>
    <property type="molecule type" value="Genomic_DNA"/>
</dbReference>
<dbReference type="Proteomes" id="UP001501461">
    <property type="component" value="Unassembled WGS sequence"/>
</dbReference>
<dbReference type="PANTHER" id="PTHR22642">
    <property type="entry name" value="IMIDAZOLONEPROPIONASE"/>
    <property type="match status" value="1"/>
</dbReference>
<dbReference type="RefSeq" id="WP_343956475.1">
    <property type="nucleotide sequence ID" value="NZ_BAAAMN010000015.1"/>
</dbReference>
<dbReference type="InterPro" id="IPR013108">
    <property type="entry name" value="Amidohydro_3"/>
</dbReference>
<reference evidence="3" key="1">
    <citation type="journal article" date="2019" name="Int. J. Syst. Evol. Microbiol.">
        <title>The Global Catalogue of Microorganisms (GCM) 10K type strain sequencing project: providing services to taxonomists for standard genome sequencing and annotation.</title>
        <authorList>
            <consortium name="The Broad Institute Genomics Platform"/>
            <consortium name="The Broad Institute Genome Sequencing Center for Infectious Disease"/>
            <person name="Wu L."/>
            <person name="Ma J."/>
        </authorList>
    </citation>
    <scope>NUCLEOTIDE SEQUENCE [LARGE SCALE GENOMIC DNA]</scope>
    <source>
        <strain evidence="3">JCM 13595</strain>
    </source>
</reference>
<name>A0ABP5FPS4_9MICC</name>
<dbReference type="Gene3D" id="2.30.40.10">
    <property type="entry name" value="Urease, subunit C, domain 1"/>
    <property type="match status" value="1"/>
</dbReference>
<comment type="caution">
    <text evidence="2">The sequence shown here is derived from an EMBL/GenBank/DDBJ whole genome shotgun (WGS) entry which is preliminary data.</text>
</comment>
<evidence type="ECO:0000313" key="3">
    <source>
        <dbReference type="Proteomes" id="UP001501461"/>
    </source>
</evidence>
<dbReference type="PANTHER" id="PTHR22642:SF2">
    <property type="entry name" value="PROTEIN LONG AFTER FAR-RED 3"/>
    <property type="match status" value="1"/>
</dbReference>
<sequence>MTTFDTLILGDIRTMNPEMSTAEAVAVINGEIAWLGTRAEAEQLTAQETQDFGTQMILPGFVDAHIHPILGAEMARGFDLSEVTTTQQLDDALTQAAASTGEGEWVFAWGLDPTVIADRNICAADIDRSVVDQPVFIRMFDAHSGVVNSRALQLSGVDGTEQFKSQSEVEIDAQGKPTGFLKEWEAMNLVNQVMPAIPFETRLELFLEVLESMADEGITGGQILDRTDGMLDLVRAAEERGELPIRLTFSPWIMPGDQDEIITEIIDMQGTTGRRWGVDGVKLMIDGTIDNGTSWLSYPDINGQSTRPLWLDPASYREVLLRLDAQGIRTTTHAIGDAGVEYVLDVIAETTQPHAADDKPGHRIEHIETLPDRLVPRFTEVGAAVSMQPRHCTLFCAPDGSDNWSQRLGDDRRKDAWRTNSIRQTGAVVAIGSDWPVAPSDPLAVIAEGELRRQVGKPETEPVVPDEALSREALIAGYTSDRARSWGETDRGMIANGMLADFTIFDQDVFAVDADDLPTVNVVATIIGGKLRRPANTASAAR</sequence>
<feature type="domain" description="Amidohydrolase 3" evidence="1">
    <location>
        <begin position="55"/>
        <end position="530"/>
    </location>
</feature>
<evidence type="ECO:0000313" key="2">
    <source>
        <dbReference type="EMBL" id="GAA2031458.1"/>
    </source>
</evidence>
<dbReference type="Gene3D" id="3.10.310.70">
    <property type="match status" value="1"/>
</dbReference>
<dbReference type="CDD" id="cd01300">
    <property type="entry name" value="YtcJ_like"/>
    <property type="match status" value="1"/>
</dbReference>
<dbReference type="Gene3D" id="3.20.20.140">
    <property type="entry name" value="Metal-dependent hydrolases"/>
    <property type="match status" value="1"/>
</dbReference>
<dbReference type="Pfam" id="PF07969">
    <property type="entry name" value="Amidohydro_3"/>
    <property type="match status" value="1"/>
</dbReference>